<dbReference type="Gene3D" id="3.60.20.10">
    <property type="entry name" value="Glutamine Phosphoribosylpyrophosphate, subunit 1, domain 1"/>
    <property type="match status" value="1"/>
</dbReference>
<dbReference type="Gene3D" id="1.10.439.10">
    <property type="entry name" value="Penicillin Amidohydrolase, domain 1"/>
    <property type="match status" value="1"/>
</dbReference>
<keyword evidence="3" id="KW-0865">Zymogen</keyword>
<dbReference type="InterPro" id="IPR029055">
    <property type="entry name" value="Ntn_hydrolases_N"/>
</dbReference>
<evidence type="ECO:0000313" key="5">
    <source>
        <dbReference type="EMBL" id="MFC4819102.1"/>
    </source>
</evidence>
<keyword evidence="2" id="KW-0378">Hydrolase</keyword>
<evidence type="ECO:0000256" key="4">
    <source>
        <dbReference type="ARBA" id="ARBA00038735"/>
    </source>
</evidence>
<evidence type="ECO:0000256" key="1">
    <source>
        <dbReference type="ARBA" id="ARBA00006586"/>
    </source>
</evidence>
<evidence type="ECO:0000256" key="3">
    <source>
        <dbReference type="ARBA" id="ARBA00023145"/>
    </source>
</evidence>
<dbReference type="Gene3D" id="2.30.120.10">
    <property type="match status" value="1"/>
</dbReference>
<reference evidence="6" key="1">
    <citation type="journal article" date="2019" name="Int. J. Syst. Evol. Microbiol.">
        <title>The Global Catalogue of Microorganisms (GCM) 10K type strain sequencing project: providing services to taxonomists for standard genome sequencing and annotation.</title>
        <authorList>
            <consortium name="The Broad Institute Genomics Platform"/>
            <consortium name="The Broad Institute Genome Sequencing Center for Infectious Disease"/>
            <person name="Wu L."/>
            <person name="Ma J."/>
        </authorList>
    </citation>
    <scope>NUCLEOTIDE SEQUENCE [LARGE SCALE GENOMIC DNA]</scope>
    <source>
        <strain evidence="6">CCUG 30340</strain>
    </source>
</reference>
<name>A0ABV9QUJ1_9GAMM</name>
<comment type="similarity">
    <text evidence="1">Belongs to the peptidase S45 family.</text>
</comment>
<dbReference type="InterPro" id="IPR014395">
    <property type="entry name" value="Pen/GL7ACA/AHL_acylase"/>
</dbReference>
<comment type="subunit">
    <text evidence="4">Heterodimer of an alpha subunit and a beta subunit processed from the same precursor.</text>
</comment>
<keyword evidence="6" id="KW-1185">Reference proteome</keyword>
<dbReference type="Gene3D" id="1.10.1400.10">
    <property type="match status" value="1"/>
</dbReference>
<organism evidence="5 6">
    <name type="scientific">Dokdonella ginsengisoli</name>
    <dbReference type="NCBI Taxonomy" id="363846"/>
    <lineage>
        <taxon>Bacteria</taxon>
        <taxon>Pseudomonadati</taxon>
        <taxon>Pseudomonadota</taxon>
        <taxon>Gammaproteobacteria</taxon>
        <taxon>Lysobacterales</taxon>
        <taxon>Rhodanobacteraceae</taxon>
        <taxon>Dokdonella</taxon>
    </lineage>
</organism>
<dbReference type="InterPro" id="IPR002692">
    <property type="entry name" value="S45"/>
</dbReference>
<dbReference type="InterPro" id="IPR043147">
    <property type="entry name" value="Penicillin_amidase_A-knob"/>
</dbReference>
<evidence type="ECO:0000313" key="6">
    <source>
        <dbReference type="Proteomes" id="UP001595886"/>
    </source>
</evidence>
<dbReference type="Proteomes" id="UP001595886">
    <property type="component" value="Unassembled WGS sequence"/>
</dbReference>
<gene>
    <name evidence="5" type="ORF">ACFO6Q_02130</name>
</gene>
<dbReference type="PIRSF" id="PIRSF001227">
    <property type="entry name" value="Pen_acylase"/>
    <property type="match status" value="1"/>
</dbReference>
<dbReference type="InterPro" id="IPR023343">
    <property type="entry name" value="Penicillin_amidase_dom1"/>
</dbReference>
<dbReference type="Pfam" id="PF01804">
    <property type="entry name" value="Penicil_amidase"/>
    <property type="match status" value="1"/>
</dbReference>
<dbReference type="EMBL" id="JBHSHD010000003">
    <property type="protein sequence ID" value="MFC4819102.1"/>
    <property type="molecule type" value="Genomic_DNA"/>
</dbReference>
<dbReference type="InterPro" id="IPR043146">
    <property type="entry name" value="Penicillin_amidase_N_B-knob"/>
</dbReference>
<dbReference type="CDD" id="cd03747">
    <property type="entry name" value="Ntn_PGA_like"/>
    <property type="match status" value="1"/>
</dbReference>
<comment type="caution">
    <text evidence="5">The sequence shown here is derived from an EMBL/GenBank/DDBJ whole genome shotgun (WGS) entry which is preliminary data.</text>
</comment>
<dbReference type="PANTHER" id="PTHR34218">
    <property type="entry name" value="PEPTIDASE S45 PENICILLIN AMIDASE"/>
    <property type="match status" value="1"/>
</dbReference>
<dbReference type="SUPFAM" id="SSF56235">
    <property type="entry name" value="N-terminal nucleophile aminohydrolases (Ntn hydrolases)"/>
    <property type="match status" value="1"/>
</dbReference>
<proteinExistence type="inferred from homology"/>
<accession>A0ABV9QUJ1</accession>
<evidence type="ECO:0000256" key="2">
    <source>
        <dbReference type="ARBA" id="ARBA00022801"/>
    </source>
</evidence>
<protein>
    <submittedName>
        <fullName evidence="5">Penicillin acylase family protein</fullName>
    </submittedName>
</protein>
<sequence length="789" mass="85852">MPRPNRLRSFLAALLLIPAAIVFAAWLLLRGSLPQYDGRVASSALAQPVDVERDALGTATFRAKSRRDLVWALGFVHAQERYFEMDLLRRRAAGELAEMFGAVALPADRLARAHRMRARMQATVAALPEWQRDEIERYADGVNAGLGALSVRPFAYLLTSNTPAAWRSEDTLLVVAAMAFTLNDAENKRELAQARMRAALPESAFRLLMAGGGEWDAPLAGAALPVPPVPAAADLDLRSLDPALLKPTDTAVAALPGSNSFAVGGALADGAALVANDMHLELRVPSLWFRARFVYSTDEGREVDVTGASLPGTPAMIVGSNGHVAWGFTNSYIDTTDWVRVKRDAADPRRYLTAQGPEPLVEKTETLRVRGGADETLRVEETRWGPILAEDTDGTPLALAWTAQMPGAFNLDLERIERASNVDEATAIARESGLPPQNFVVGDRDGRVAWTIAGRIPRRIGAYDATLPADWSQPGTGWDGWLPDHDYPRIADPSSQRLWTANQRVTDLPWLAVLGDGGYDLGARAGQIRDALAARGRFAPDDLLAIQLDDRARFLEHWKDLLQRELDRAPASALTDAMRRALKDWSGHASIDSVAYRLVRAWRGEVVDTVLDGFAAAVRRRFPDFTLPKLAQSEYAVWKLVDERPAHLLPPGQADWDALLLACAERAGKALDAQPGGIAARSWGERNTARIAHPVSRGLPAFLARFLDMPHEPLPGDSNLPRVQAPGFGASERFAVAPGQEAKGFFMMPGGQSGHPLSPYYGSGHADWVAGRPTPFLPGPAQRVLHFSP</sequence>
<dbReference type="PANTHER" id="PTHR34218:SF4">
    <property type="entry name" value="ACYL-HOMOSERINE LACTONE ACYLASE QUIP"/>
    <property type="match status" value="1"/>
</dbReference>
<dbReference type="RefSeq" id="WP_380018846.1">
    <property type="nucleotide sequence ID" value="NZ_JBHSHD010000003.1"/>
</dbReference>